<keyword evidence="3" id="KW-1185">Reference proteome</keyword>
<gene>
    <name evidence="2" type="ORF">P174DRAFT_392615</name>
</gene>
<dbReference type="GeneID" id="36530887"/>
<evidence type="ECO:0000256" key="1">
    <source>
        <dbReference type="SAM" id="MobiDB-lite"/>
    </source>
</evidence>
<proteinExistence type="predicted"/>
<evidence type="ECO:0000313" key="2">
    <source>
        <dbReference type="EMBL" id="PKX91404.1"/>
    </source>
</evidence>
<accession>A0A2I1C193</accession>
<dbReference type="RefSeq" id="XP_024679999.1">
    <property type="nucleotide sequence ID" value="XM_024823562.1"/>
</dbReference>
<protein>
    <submittedName>
        <fullName evidence="2">Uncharacterized protein</fullName>
    </submittedName>
</protein>
<organism evidence="2 3">
    <name type="scientific">Aspergillus novofumigatus (strain IBT 16806)</name>
    <dbReference type="NCBI Taxonomy" id="1392255"/>
    <lineage>
        <taxon>Eukaryota</taxon>
        <taxon>Fungi</taxon>
        <taxon>Dikarya</taxon>
        <taxon>Ascomycota</taxon>
        <taxon>Pezizomycotina</taxon>
        <taxon>Eurotiomycetes</taxon>
        <taxon>Eurotiomycetidae</taxon>
        <taxon>Eurotiales</taxon>
        <taxon>Aspergillaceae</taxon>
        <taxon>Aspergillus</taxon>
        <taxon>Aspergillus subgen. Fumigati</taxon>
    </lineage>
</organism>
<reference evidence="3" key="1">
    <citation type="journal article" date="2018" name="Proc. Natl. Acad. Sci. U.S.A.">
        <title>Linking secondary metabolites to gene clusters through genome sequencing of six diverse Aspergillus species.</title>
        <authorList>
            <person name="Kaerboelling I."/>
            <person name="Vesth T.C."/>
            <person name="Frisvad J.C."/>
            <person name="Nybo J.L."/>
            <person name="Theobald S."/>
            <person name="Kuo A."/>
            <person name="Bowyer P."/>
            <person name="Matsuda Y."/>
            <person name="Mondo S."/>
            <person name="Lyhne E.K."/>
            <person name="Kogle M.E."/>
            <person name="Clum A."/>
            <person name="Lipzen A."/>
            <person name="Salamov A."/>
            <person name="Ngan C.Y."/>
            <person name="Daum C."/>
            <person name="Chiniquy J."/>
            <person name="Barry K."/>
            <person name="LaButti K."/>
            <person name="Haridas S."/>
            <person name="Simmons B.A."/>
            <person name="Magnuson J.K."/>
            <person name="Mortensen U.H."/>
            <person name="Larsen T.O."/>
            <person name="Grigoriev I.V."/>
            <person name="Baker S.E."/>
            <person name="Andersen M.R."/>
        </authorList>
    </citation>
    <scope>NUCLEOTIDE SEQUENCE [LARGE SCALE GENOMIC DNA]</scope>
    <source>
        <strain evidence="3">IBT 16806</strain>
    </source>
</reference>
<dbReference type="OrthoDB" id="5300101at2759"/>
<feature type="region of interest" description="Disordered" evidence="1">
    <location>
        <begin position="78"/>
        <end position="115"/>
    </location>
</feature>
<dbReference type="OMA" id="GNCILFD"/>
<dbReference type="VEuPathDB" id="FungiDB:P174DRAFT_392615"/>
<dbReference type="EMBL" id="MSZS01000006">
    <property type="protein sequence ID" value="PKX91404.1"/>
    <property type="molecule type" value="Genomic_DNA"/>
</dbReference>
<comment type="caution">
    <text evidence="2">The sequence shown here is derived from an EMBL/GenBank/DDBJ whole genome shotgun (WGS) entry which is preliminary data.</text>
</comment>
<evidence type="ECO:0000313" key="3">
    <source>
        <dbReference type="Proteomes" id="UP000234474"/>
    </source>
</evidence>
<dbReference type="AlphaFoldDB" id="A0A2I1C193"/>
<dbReference type="Proteomes" id="UP000234474">
    <property type="component" value="Unassembled WGS sequence"/>
</dbReference>
<sequence length="132" mass="15172">MASISADSVQSEQALIAQFHYHHHQNRPNLFEMCWQRWKTPARFPDCKGKSQGNCILFDPTEDHVQWCIEAGRRGSACPNPIPTTETSSTRRKVDCPRHRTQNPKPDNTNPGPEMQVVVVRLVKVLRLELDR</sequence>
<name>A0A2I1C193_ASPN1</name>